<evidence type="ECO:0000313" key="2">
    <source>
        <dbReference type="EnsemblProtists" id="Phyra82469"/>
    </source>
</evidence>
<dbReference type="RefSeq" id="XP_067743115.1">
    <property type="nucleotide sequence ID" value="XM_067893601.1"/>
</dbReference>
<protein>
    <submittedName>
        <fullName evidence="2">Uncharacterized protein</fullName>
    </submittedName>
</protein>
<name>H3GXV7_PHYRM</name>
<keyword evidence="1" id="KW-0175">Coiled coil</keyword>
<dbReference type="OMA" id="CRYHEVE"/>
<dbReference type="EnsemblProtists" id="Phyra82469">
    <property type="protein sequence ID" value="Phyra82469"/>
    <property type="gene ID" value="Phyra82469"/>
</dbReference>
<dbReference type="VEuPathDB" id="FungiDB:KRP22_12758"/>
<dbReference type="EMBL" id="DS566069">
    <property type="status" value="NOT_ANNOTATED_CDS"/>
    <property type="molecule type" value="Genomic_DNA"/>
</dbReference>
<dbReference type="Proteomes" id="UP000005238">
    <property type="component" value="Unassembled WGS sequence"/>
</dbReference>
<evidence type="ECO:0000313" key="3">
    <source>
        <dbReference type="Proteomes" id="UP000005238"/>
    </source>
</evidence>
<dbReference type="InParanoid" id="H3GXV7"/>
<accession>H3GXV7</accession>
<dbReference type="VEuPathDB" id="FungiDB:KRP23_8192"/>
<keyword evidence="3" id="KW-1185">Reference proteome</keyword>
<dbReference type="eggNOG" id="ENOG502SQEM">
    <property type="taxonomic scope" value="Eukaryota"/>
</dbReference>
<organism evidence="2 3">
    <name type="scientific">Phytophthora ramorum</name>
    <name type="common">Sudden oak death agent</name>
    <dbReference type="NCBI Taxonomy" id="164328"/>
    <lineage>
        <taxon>Eukaryota</taxon>
        <taxon>Sar</taxon>
        <taxon>Stramenopiles</taxon>
        <taxon>Oomycota</taxon>
        <taxon>Peronosporomycetes</taxon>
        <taxon>Peronosporales</taxon>
        <taxon>Peronosporaceae</taxon>
        <taxon>Phytophthora</taxon>
    </lineage>
</organism>
<evidence type="ECO:0000256" key="1">
    <source>
        <dbReference type="SAM" id="Coils"/>
    </source>
</evidence>
<dbReference type="HOGENOM" id="CLU_1258277_0_0_1"/>
<reference evidence="3" key="1">
    <citation type="journal article" date="2006" name="Science">
        <title>Phytophthora genome sequences uncover evolutionary origins and mechanisms of pathogenesis.</title>
        <authorList>
            <person name="Tyler B.M."/>
            <person name="Tripathy S."/>
            <person name="Zhang X."/>
            <person name="Dehal P."/>
            <person name="Jiang R.H."/>
            <person name="Aerts A."/>
            <person name="Arredondo F.D."/>
            <person name="Baxter L."/>
            <person name="Bensasson D."/>
            <person name="Beynon J.L."/>
            <person name="Chapman J."/>
            <person name="Damasceno C.M."/>
            <person name="Dorrance A.E."/>
            <person name="Dou D."/>
            <person name="Dickerman A.W."/>
            <person name="Dubchak I.L."/>
            <person name="Garbelotto M."/>
            <person name="Gijzen M."/>
            <person name="Gordon S.G."/>
            <person name="Govers F."/>
            <person name="Grunwald N.J."/>
            <person name="Huang W."/>
            <person name="Ivors K.L."/>
            <person name="Jones R.W."/>
            <person name="Kamoun S."/>
            <person name="Krampis K."/>
            <person name="Lamour K.H."/>
            <person name="Lee M.K."/>
            <person name="McDonald W.H."/>
            <person name="Medina M."/>
            <person name="Meijer H.J."/>
            <person name="Nordberg E.K."/>
            <person name="Maclean D.J."/>
            <person name="Ospina-Giraldo M.D."/>
            <person name="Morris P.F."/>
            <person name="Phuntumart V."/>
            <person name="Putnam N.H."/>
            <person name="Rash S."/>
            <person name="Rose J.K."/>
            <person name="Sakihama Y."/>
            <person name="Salamov A.A."/>
            <person name="Savidor A."/>
            <person name="Scheuring C.F."/>
            <person name="Smith B.M."/>
            <person name="Sobral B.W."/>
            <person name="Terry A."/>
            <person name="Torto-Alalibo T.A."/>
            <person name="Win J."/>
            <person name="Xu Z."/>
            <person name="Zhang H."/>
            <person name="Grigoriev I.V."/>
            <person name="Rokhsar D.S."/>
            <person name="Boore J.L."/>
        </authorList>
    </citation>
    <scope>NUCLEOTIDE SEQUENCE [LARGE SCALE GENOMIC DNA]</scope>
    <source>
        <strain evidence="3">Pr102</strain>
    </source>
</reference>
<proteinExistence type="predicted"/>
<reference evidence="2" key="2">
    <citation type="submission" date="2015-06" db="UniProtKB">
        <authorList>
            <consortium name="EnsemblProtists"/>
        </authorList>
    </citation>
    <scope>IDENTIFICATION</scope>
    <source>
        <strain evidence="2">Pr102</strain>
    </source>
</reference>
<dbReference type="AlphaFoldDB" id="H3GXV7"/>
<dbReference type="OrthoDB" id="104246at2759"/>
<feature type="coiled-coil region" evidence="1">
    <location>
        <begin position="116"/>
        <end position="143"/>
    </location>
</feature>
<sequence length="221" mass="25462">MAMDEASSPRRRFHSYVRTVSACDDILERENAVLRAHVHDLTELLAAFDLCELQDGHLKAVRDRAFRRDIAPERELLQVHHFERWQQQEVLLRVLNAKQDVESDSGKTSKALDEISRVHERDLAFLRQRVDVLERDVGNLRQRNELLERPSGCPDTEAHQTAVDLDKEQDKRLGEATKTVLELQKKVCRHQKAVAAQLAESAVQQKQSSRYNKIAHALAEF</sequence>
<dbReference type="GeneID" id="94229384"/>